<evidence type="ECO:0000256" key="1">
    <source>
        <dbReference type="SAM" id="SignalP"/>
    </source>
</evidence>
<dbReference type="RefSeq" id="WP_116974140.1">
    <property type="nucleotide sequence ID" value="NZ_QPMM01000001.1"/>
</dbReference>
<feature type="chain" id="PRO_5017636919" evidence="1">
    <location>
        <begin position="21"/>
        <end position="106"/>
    </location>
</feature>
<feature type="signal peptide" evidence="1">
    <location>
        <begin position="1"/>
        <end position="20"/>
    </location>
</feature>
<dbReference type="EMBL" id="QPMM01000001">
    <property type="protein sequence ID" value="RFS26947.1"/>
    <property type="molecule type" value="Genomic_DNA"/>
</dbReference>
<reference evidence="2 3" key="1">
    <citation type="submission" date="2018-07" db="EMBL/GenBank/DDBJ databases">
        <title>Chitinophaga K2CV101002-2 sp. nov., isolated from a monsoon evergreen broad-leaved forest soil.</title>
        <authorList>
            <person name="Lv Y."/>
        </authorList>
    </citation>
    <scope>NUCLEOTIDE SEQUENCE [LARGE SCALE GENOMIC DNA]</scope>
    <source>
        <strain evidence="2 3">GDMCC 1.1288</strain>
    </source>
</reference>
<gene>
    <name evidence="2" type="ORF">DVR12_03945</name>
</gene>
<comment type="caution">
    <text evidence="2">The sequence shown here is derived from an EMBL/GenBank/DDBJ whole genome shotgun (WGS) entry which is preliminary data.</text>
</comment>
<accession>A0A3E1YHW3</accession>
<evidence type="ECO:0000313" key="3">
    <source>
        <dbReference type="Proteomes" id="UP000260644"/>
    </source>
</evidence>
<dbReference type="AlphaFoldDB" id="A0A3E1YHW3"/>
<evidence type="ECO:0000313" key="2">
    <source>
        <dbReference type="EMBL" id="RFS26947.1"/>
    </source>
</evidence>
<dbReference type="Proteomes" id="UP000260644">
    <property type="component" value="Unassembled WGS sequence"/>
</dbReference>
<name>A0A3E1YHW3_9BACT</name>
<protein>
    <submittedName>
        <fullName evidence="2">Uncharacterized protein</fullName>
    </submittedName>
</protein>
<sequence>MPGIKYLVTCLLLLGLNVDAATGASDSLYWVTEIGKAPNPYTVIRIYSCKDEVLKEIWVKDYQIDISRKRTRRKLQKLLENHLVDEQGVADRLKIHVSRIQFTANF</sequence>
<proteinExistence type="predicted"/>
<keyword evidence="3" id="KW-1185">Reference proteome</keyword>
<keyword evidence="1" id="KW-0732">Signal</keyword>
<organism evidence="2 3">
    <name type="scientific">Chitinophaga silvatica</name>
    <dbReference type="NCBI Taxonomy" id="2282649"/>
    <lineage>
        <taxon>Bacteria</taxon>
        <taxon>Pseudomonadati</taxon>
        <taxon>Bacteroidota</taxon>
        <taxon>Chitinophagia</taxon>
        <taxon>Chitinophagales</taxon>
        <taxon>Chitinophagaceae</taxon>
        <taxon>Chitinophaga</taxon>
    </lineage>
</organism>